<dbReference type="RefSeq" id="WP_194563587.1">
    <property type="nucleotide sequence ID" value="NZ_JADKPV010000008.1"/>
</dbReference>
<evidence type="ECO:0000313" key="5">
    <source>
        <dbReference type="EMBL" id="MBF4502099.1"/>
    </source>
</evidence>
<evidence type="ECO:0000256" key="1">
    <source>
        <dbReference type="ARBA" id="ARBA00022741"/>
    </source>
</evidence>
<dbReference type="InterPro" id="IPR009000">
    <property type="entry name" value="Transl_B-barrel_sf"/>
</dbReference>
<dbReference type="GO" id="GO:0032790">
    <property type="term" value="P:ribosome disassembly"/>
    <property type="evidence" value="ECO:0007669"/>
    <property type="project" value="TreeGrafter"/>
</dbReference>
<dbReference type="InterPro" id="IPR035647">
    <property type="entry name" value="EFG_III/V"/>
</dbReference>
<reference evidence="5" key="1">
    <citation type="submission" date="2020-11" db="EMBL/GenBank/DDBJ databases">
        <title>Multidrug resistant novel bacterium Savagea serpentis sp. nov., isolated from the scats of a vine snake (Ahaetulla nasuta).</title>
        <authorList>
            <person name="Venkata Ramana V."/>
            <person name="Vikas Patil S."/>
            <person name="Yogita Lugani V."/>
        </authorList>
    </citation>
    <scope>NUCLEOTIDE SEQUENCE</scope>
    <source>
        <strain evidence="5">SN6</strain>
    </source>
</reference>
<keyword evidence="6" id="KW-1185">Reference proteome</keyword>
<dbReference type="SMART" id="SM00838">
    <property type="entry name" value="EFG_C"/>
    <property type="match status" value="1"/>
</dbReference>
<dbReference type="InterPro" id="IPR005225">
    <property type="entry name" value="Small_GTP-bd"/>
</dbReference>
<organism evidence="5 6">
    <name type="scientific">Savagea serpentis</name>
    <dbReference type="NCBI Taxonomy" id="2785297"/>
    <lineage>
        <taxon>Bacteria</taxon>
        <taxon>Bacillati</taxon>
        <taxon>Bacillota</taxon>
        <taxon>Bacilli</taxon>
        <taxon>Bacillales</taxon>
        <taxon>Caryophanaceae</taxon>
        <taxon>Savagea</taxon>
    </lineage>
</organism>
<proteinExistence type="predicted"/>
<dbReference type="Gene3D" id="3.30.70.240">
    <property type="match status" value="1"/>
</dbReference>
<dbReference type="AlphaFoldDB" id="A0A8J7KM37"/>
<keyword evidence="1" id="KW-0547">Nucleotide-binding</keyword>
<dbReference type="Gene3D" id="3.30.70.870">
    <property type="entry name" value="Elongation Factor G (Translational Gtpase), domain 3"/>
    <property type="match status" value="1"/>
</dbReference>
<gene>
    <name evidence="5" type="ORF">IRY55_12090</name>
</gene>
<dbReference type="SUPFAM" id="SSF50447">
    <property type="entry name" value="Translation proteins"/>
    <property type="match status" value="1"/>
</dbReference>
<dbReference type="InterPro" id="IPR020568">
    <property type="entry name" value="Ribosomal_Su5_D2-typ_SF"/>
</dbReference>
<dbReference type="Proteomes" id="UP000622653">
    <property type="component" value="Unassembled WGS sequence"/>
</dbReference>
<dbReference type="Pfam" id="PF03764">
    <property type="entry name" value="EFG_IV"/>
    <property type="match status" value="1"/>
</dbReference>
<sequence length="641" mass="72491">MKKTIGILAHVDAGKTTFSEQLLVATESIKMKGRVDEKTAFLDYHSVERERGITVFSDETTFTYRDAKYYLIDTPGHLDFSPEMERSIQMLDYAILIISAPDGVQGHTESIWELLQQYHIPTFIFFNKMDQLHADFETVCTEASSRLQRPLISYEQAFNDDIVEQLVEANEALIEAFFNDTLSLHDAVRQSIQHQSTLFYGSGSALHDEGILPFFDFFHTNSPTSYDEEGEATGFVYKIRYDEQGQKNTFIKLQSGSLAVRDEVIIGDERVKITQLRSYRGAGFQPVQRAEAGELVALLGARDTSVYDCLQGGRKQVEATFIPTLRARVIGPETTSQHELVKVFRRLDEEDDSLQVLWERESAELYIHILGPIQLETLQQTVRERFQISISFGEPIVLYRETIEGSTVGYGHFEPLRHYAEVHVRIKQAPLNSGIEVRDETHPNDMTSGNRTEIRNALLKKPIHSILTGAPLADVSITCIAGRGHNEHSSPGDFRQATWRAVRQGLEKAKVRLLEPMYTIQFTIPEQHIGKLMTDIQQLHGTCEAPIQRGTSLIIKAVVPVACFLRYPEQFYSFTKGLGSLRFNVTHFDYCHNEQEVVEASHYDANADPHFTSSSIFCAKGAGYSVSGMEAEAMMHIEKAE</sequence>
<protein>
    <submittedName>
        <fullName evidence="5">TetM/TetW/TetO/TetS family tetracycline resistance ribosomal protection protein</fullName>
    </submittedName>
</protein>
<comment type="caution">
    <text evidence="5">The sequence shown here is derived from an EMBL/GenBank/DDBJ whole genome shotgun (WGS) entry which is preliminary data.</text>
</comment>
<dbReference type="PROSITE" id="PS51722">
    <property type="entry name" value="G_TR_2"/>
    <property type="match status" value="1"/>
</dbReference>
<dbReference type="Gene3D" id="3.40.50.300">
    <property type="entry name" value="P-loop containing nucleotide triphosphate hydrolases"/>
    <property type="match status" value="1"/>
</dbReference>
<evidence type="ECO:0000259" key="4">
    <source>
        <dbReference type="PROSITE" id="PS51722"/>
    </source>
</evidence>
<name>A0A8J7KM37_9BACL</name>
<dbReference type="InterPro" id="IPR000640">
    <property type="entry name" value="EFG_V-like"/>
</dbReference>
<evidence type="ECO:0000256" key="2">
    <source>
        <dbReference type="ARBA" id="ARBA00022917"/>
    </source>
</evidence>
<dbReference type="Gene3D" id="2.40.30.10">
    <property type="entry name" value="Translation factors"/>
    <property type="match status" value="1"/>
</dbReference>
<dbReference type="Gene3D" id="3.30.230.10">
    <property type="match status" value="1"/>
</dbReference>
<dbReference type="PANTHER" id="PTHR43261:SF1">
    <property type="entry name" value="RIBOSOME-RELEASING FACTOR 2, MITOCHONDRIAL"/>
    <property type="match status" value="1"/>
</dbReference>
<dbReference type="SUPFAM" id="SSF52540">
    <property type="entry name" value="P-loop containing nucleoside triphosphate hydrolases"/>
    <property type="match status" value="1"/>
</dbReference>
<feature type="domain" description="Tr-type G" evidence="4">
    <location>
        <begin position="1"/>
        <end position="226"/>
    </location>
</feature>
<dbReference type="Pfam" id="PF00009">
    <property type="entry name" value="GTP_EFTU"/>
    <property type="match status" value="1"/>
</dbReference>
<accession>A0A8J7KM37</accession>
<dbReference type="EMBL" id="JADKPV010000008">
    <property type="protein sequence ID" value="MBF4502099.1"/>
    <property type="molecule type" value="Genomic_DNA"/>
</dbReference>
<dbReference type="PANTHER" id="PTHR43261">
    <property type="entry name" value="TRANSLATION ELONGATION FACTOR G-RELATED"/>
    <property type="match status" value="1"/>
</dbReference>
<dbReference type="GO" id="GO:0003924">
    <property type="term" value="F:GTPase activity"/>
    <property type="evidence" value="ECO:0007669"/>
    <property type="project" value="InterPro"/>
</dbReference>
<dbReference type="InterPro" id="IPR000795">
    <property type="entry name" value="T_Tr_GTP-bd_dom"/>
</dbReference>
<evidence type="ECO:0000313" key="6">
    <source>
        <dbReference type="Proteomes" id="UP000622653"/>
    </source>
</evidence>
<dbReference type="SUPFAM" id="SSF54980">
    <property type="entry name" value="EF-G C-terminal domain-like"/>
    <property type="match status" value="2"/>
</dbReference>
<dbReference type="PRINTS" id="PR00315">
    <property type="entry name" value="ELONGATNFCT"/>
</dbReference>
<dbReference type="InterPro" id="IPR005517">
    <property type="entry name" value="Transl_elong_EFG/EF2_IV"/>
</dbReference>
<dbReference type="InterPro" id="IPR027417">
    <property type="entry name" value="P-loop_NTPase"/>
</dbReference>
<keyword evidence="3" id="KW-0342">GTP-binding</keyword>
<dbReference type="Pfam" id="PF00679">
    <property type="entry name" value="EFG_C"/>
    <property type="match status" value="1"/>
</dbReference>
<dbReference type="InterPro" id="IPR053905">
    <property type="entry name" value="EF-G-like_DII"/>
</dbReference>
<evidence type="ECO:0000256" key="3">
    <source>
        <dbReference type="ARBA" id="ARBA00023134"/>
    </source>
</evidence>
<dbReference type="SMART" id="SM00889">
    <property type="entry name" value="EFG_IV"/>
    <property type="match status" value="1"/>
</dbReference>
<dbReference type="GO" id="GO:0005525">
    <property type="term" value="F:GTP binding"/>
    <property type="evidence" value="ECO:0007669"/>
    <property type="project" value="UniProtKB-KW"/>
</dbReference>
<keyword evidence="2" id="KW-0648">Protein biosynthesis</keyword>
<dbReference type="Pfam" id="PF22042">
    <property type="entry name" value="EF-G_D2"/>
    <property type="match status" value="1"/>
</dbReference>
<dbReference type="InterPro" id="IPR014721">
    <property type="entry name" value="Ribsml_uS5_D2-typ_fold_subgr"/>
</dbReference>
<dbReference type="SUPFAM" id="SSF54211">
    <property type="entry name" value="Ribosomal protein S5 domain 2-like"/>
    <property type="match status" value="1"/>
</dbReference>
<dbReference type="NCBIfam" id="TIGR00231">
    <property type="entry name" value="small_GTP"/>
    <property type="match status" value="1"/>
</dbReference>
<dbReference type="GO" id="GO:0006412">
    <property type="term" value="P:translation"/>
    <property type="evidence" value="ECO:0007669"/>
    <property type="project" value="UniProtKB-KW"/>
</dbReference>